<dbReference type="InterPro" id="IPR000315">
    <property type="entry name" value="Znf_B-box"/>
</dbReference>
<protein>
    <submittedName>
        <fullName evidence="5">Uncharacterized protein LOC111106888</fullName>
    </submittedName>
</protein>
<evidence type="ECO:0000313" key="4">
    <source>
        <dbReference type="Proteomes" id="UP000694844"/>
    </source>
</evidence>
<keyword evidence="1" id="KW-0862">Zinc</keyword>
<proteinExistence type="predicted"/>
<dbReference type="SUPFAM" id="SSF57845">
    <property type="entry name" value="B-box zinc-binding domain"/>
    <property type="match status" value="1"/>
</dbReference>
<feature type="domain" description="B box-type" evidence="3">
    <location>
        <begin position="23"/>
        <end position="64"/>
    </location>
</feature>
<evidence type="ECO:0000259" key="3">
    <source>
        <dbReference type="PROSITE" id="PS50119"/>
    </source>
</evidence>
<dbReference type="OrthoDB" id="6108375at2759"/>
<dbReference type="GeneID" id="111106888"/>
<dbReference type="GO" id="GO:0008270">
    <property type="term" value="F:zinc ion binding"/>
    <property type="evidence" value="ECO:0007669"/>
    <property type="project" value="UniProtKB-KW"/>
</dbReference>
<dbReference type="SUPFAM" id="SSF101898">
    <property type="entry name" value="NHL repeat"/>
    <property type="match status" value="1"/>
</dbReference>
<sequence>MASRKTRKKSTVTYISVKESDKSHLQNCPEHTGSKLYFYCRPCAVAICHKCANETHLSHDAENINENFQAMRDRISSDTSCLENLVQPEYRKVETQIQTNVLKLTSGYEHLRKFIVSNGEIWHKAVEDAVRKCLEKVDSMEKEDFANLREQRKMISNLIAEIQALIERNKKILDENDISEINSYKFKSAEYSKVPTITSIIAPVFKSSDLEKEQLPERFGALKASTFKKSRDYVINVPPEGTPMKKDSAIQTPELIRTLNTKFEKCWSVQCLKDQHAWLSGDVETVAKVDDHGNMVEKVSTRSKQAPFDLSLTHKGELIYSDYGDRSVNIMKKGKFEPLLKLQGWNPLGLCATDSGEILLCVDNRTESSQPKSQKVKVVRYVNNSPTQEIQFDEGGFPLYISGDFDVYIAVNGNHDVCVSDRNAKAVVTTNQSGQFRWRYYGNVPSRKCPYFDPRSILTDKSHRILVSDADSNFIHLLDEGGHLLSLIGGGMLKKPVGISLDADGSLFVVEYHTAKLKVIKYTK</sequence>
<dbReference type="AlphaFoldDB" id="A0A8B8B483"/>
<accession>A0A8B8B483</accession>
<dbReference type="PANTHER" id="PTHR25462">
    <property type="entry name" value="BONUS, ISOFORM C-RELATED"/>
    <property type="match status" value="1"/>
</dbReference>
<organism evidence="4 5">
    <name type="scientific">Crassostrea virginica</name>
    <name type="common">Eastern oyster</name>
    <dbReference type="NCBI Taxonomy" id="6565"/>
    <lineage>
        <taxon>Eukaryota</taxon>
        <taxon>Metazoa</taxon>
        <taxon>Spiralia</taxon>
        <taxon>Lophotrochozoa</taxon>
        <taxon>Mollusca</taxon>
        <taxon>Bivalvia</taxon>
        <taxon>Autobranchia</taxon>
        <taxon>Pteriomorphia</taxon>
        <taxon>Ostreida</taxon>
        <taxon>Ostreoidea</taxon>
        <taxon>Ostreidae</taxon>
        <taxon>Crassostrea</taxon>
    </lineage>
</organism>
<keyword evidence="1" id="KW-0479">Metal-binding</keyword>
<keyword evidence="2" id="KW-0175">Coiled coil</keyword>
<dbReference type="InterPro" id="IPR011042">
    <property type="entry name" value="6-blade_b-propeller_TolB-like"/>
</dbReference>
<feature type="coiled-coil region" evidence="2">
    <location>
        <begin position="123"/>
        <end position="175"/>
    </location>
</feature>
<dbReference type="KEGG" id="cvn:111106888"/>
<reference evidence="5" key="1">
    <citation type="submission" date="2025-08" db="UniProtKB">
        <authorList>
            <consortium name="RefSeq"/>
        </authorList>
    </citation>
    <scope>IDENTIFICATION</scope>
    <source>
        <tissue evidence="5">Whole sample</tissue>
    </source>
</reference>
<evidence type="ECO:0000256" key="1">
    <source>
        <dbReference type="PROSITE-ProRule" id="PRU00024"/>
    </source>
</evidence>
<dbReference type="PROSITE" id="PS50119">
    <property type="entry name" value="ZF_BBOX"/>
    <property type="match status" value="1"/>
</dbReference>
<dbReference type="InterPro" id="IPR047153">
    <property type="entry name" value="TRIM45/56/19-like"/>
</dbReference>
<dbReference type="Gene3D" id="2.120.10.30">
    <property type="entry name" value="TolB, C-terminal domain"/>
    <property type="match status" value="1"/>
</dbReference>
<keyword evidence="1" id="KW-0863">Zinc-finger</keyword>
<dbReference type="PANTHER" id="PTHR25462:SF229">
    <property type="entry name" value="TRANSCRIPTION INTERMEDIARY FACTOR 1-BETA"/>
    <property type="match status" value="1"/>
</dbReference>
<dbReference type="Pfam" id="PF00643">
    <property type="entry name" value="zf-B_box"/>
    <property type="match status" value="1"/>
</dbReference>
<dbReference type="SMART" id="SM00336">
    <property type="entry name" value="BBOX"/>
    <property type="match status" value="1"/>
</dbReference>
<gene>
    <name evidence="5" type="primary">LOC111106888</name>
</gene>
<dbReference type="GO" id="GO:0006513">
    <property type="term" value="P:protein monoubiquitination"/>
    <property type="evidence" value="ECO:0007669"/>
    <property type="project" value="TreeGrafter"/>
</dbReference>
<name>A0A8B8B483_CRAVI</name>
<dbReference type="RefSeq" id="XP_022297469.1">
    <property type="nucleotide sequence ID" value="XM_022441761.1"/>
</dbReference>
<evidence type="ECO:0000313" key="5">
    <source>
        <dbReference type="RefSeq" id="XP_022297469.1"/>
    </source>
</evidence>
<keyword evidence="4" id="KW-1185">Reference proteome</keyword>
<evidence type="ECO:0000256" key="2">
    <source>
        <dbReference type="SAM" id="Coils"/>
    </source>
</evidence>
<dbReference type="GO" id="GO:0061630">
    <property type="term" value="F:ubiquitin protein ligase activity"/>
    <property type="evidence" value="ECO:0007669"/>
    <property type="project" value="TreeGrafter"/>
</dbReference>
<dbReference type="Gene3D" id="3.30.160.60">
    <property type="entry name" value="Classic Zinc Finger"/>
    <property type="match status" value="1"/>
</dbReference>
<dbReference type="Proteomes" id="UP000694844">
    <property type="component" value="Chromosome 8"/>
</dbReference>